<comment type="caution">
    <text evidence="2">The sequence shown here is derived from an EMBL/GenBank/DDBJ whole genome shotgun (WGS) entry which is preliminary data.</text>
</comment>
<dbReference type="InterPro" id="IPR019117">
    <property type="entry name" value="CRISPR-assoc_protein_Cmr3"/>
</dbReference>
<dbReference type="Gene3D" id="3.30.70.2940">
    <property type="match status" value="1"/>
</dbReference>
<gene>
    <name evidence="2" type="ORF">RIF25_12905</name>
</gene>
<sequence length="401" mass="45786">MVLTTDTKLTPKSSSTQEIYWYTLTPLDVLMFRDAKPFTPGERAWASGDVFPPNGHTIAGAIRGLLSQKLEIKLTGPFLCYKNELYFPKPLSWVGEQLLTPQAWLPQDHPAKQMVWDTDQPSPLVLPERNPHDSDSDAPPGPEIRQFLPYRSILKWIQGNRLKAEDFYCNQEANETSKPWKIETRPHNTLQAGTRQVKEADGYFVEKVIRLATEWSLAIGLDEKTHTLIQQLQQLGQPLSLRLGGEGHRVILELANVSISEQWQLLKLHSEHNFQQQSKSLAYLITPGVFERITLDSKSQRRKSICQAWPWEWTPMGRHNAKNPVLAGVATAQPVPISCRFRDDADQSKPAPQVFAAPSGSVYFLEKPDSLYQDQEISKKVNHWRQLGYSELLWIPYQEVK</sequence>
<dbReference type="RefSeq" id="WP_322878938.1">
    <property type="nucleotide sequence ID" value="NZ_JAVMIP010000015.1"/>
</dbReference>
<name>A0AAE4K089_9CYAN</name>
<proteinExistence type="predicted"/>
<protein>
    <submittedName>
        <fullName evidence="2">Type III-B CRISPR module-associated Cmr3 family protein</fullName>
    </submittedName>
</protein>
<keyword evidence="3" id="KW-1185">Reference proteome</keyword>
<evidence type="ECO:0000313" key="2">
    <source>
        <dbReference type="EMBL" id="MDS3861702.1"/>
    </source>
</evidence>
<reference evidence="3" key="1">
    <citation type="submission" date="2023-07" db="EMBL/GenBank/DDBJ databases">
        <authorList>
            <person name="Luz R."/>
            <person name="Cordeiro R."/>
            <person name="Fonseca A."/>
            <person name="Goncalves V."/>
        </authorList>
    </citation>
    <scope>NUCLEOTIDE SEQUENCE [LARGE SCALE GENOMIC DNA]</scope>
    <source>
        <strain evidence="3">BACA0444</strain>
    </source>
</reference>
<dbReference type="Proteomes" id="UP001268256">
    <property type="component" value="Unassembled WGS sequence"/>
</dbReference>
<evidence type="ECO:0000256" key="1">
    <source>
        <dbReference type="SAM" id="MobiDB-lite"/>
    </source>
</evidence>
<dbReference type="Pfam" id="PF09700">
    <property type="entry name" value="Cas_Cmr3"/>
    <property type="match status" value="1"/>
</dbReference>
<feature type="region of interest" description="Disordered" evidence="1">
    <location>
        <begin position="120"/>
        <end position="144"/>
    </location>
</feature>
<evidence type="ECO:0000313" key="3">
    <source>
        <dbReference type="Proteomes" id="UP001268256"/>
    </source>
</evidence>
<dbReference type="AlphaFoldDB" id="A0AAE4K089"/>
<organism evidence="2 3">
    <name type="scientific">Pseudocalidococcus azoricus BACA0444</name>
    <dbReference type="NCBI Taxonomy" id="2918990"/>
    <lineage>
        <taxon>Bacteria</taxon>
        <taxon>Bacillati</taxon>
        <taxon>Cyanobacteriota</taxon>
        <taxon>Cyanophyceae</taxon>
        <taxon>Acaryochloridales</taxon>
        <taxon>Thermosynechococcaceae</taxon>
        <taxon>Pseudocalidococcus</taxon>
        <taxon>Pseudocalidococcus azoricus</taxon>
    </lineage>
</organism>
<dbReference type="EMBL" id="JAVMIP010000015">
    <property type="protein sequence ID" value="MDS3861702.1"/>
    <property type="molecule type" value="Genomic_DNA"/>
</dbReference>
<accession>A0AAE4K089</accession>
<dbReference type="Gene3D" id="2.60.40.4350">
    <property type="match status" value="1"/>
</dbReference>